<dbReference type="EnsemblPlants" id="AET4Gv20368900.14">
    <property type="protein sequence ID" value="AET4Gv20368900.14"/>
    <property type="gene ID" value="AET4Gv20368900"/>
</dbReference>
<dbReference type="Gramene" id="AET4Gv20368900.19">
    <property type="protein sequence ID" value="AET4Gv20368900.19"/>
    <property type="gene ID" value="AET4Gv20368900"/>
</dbReference>
<dbReference type="EnsemblPlants" id="AET4Gv20368900.18">
    <property type="protein sequence ID" value="AET4Gv20368900.18"/>
    <property type="gene ID" value="AET4Gv20368900"/>
</dbReference>
<proteinExistence type="predicted"/>
<dbReference type="Gramene" id="AET4Gv20368900.14">
    <property type="protein sequence ID" value="AET4Gv20368900.14"/>
    <property type="gene ID" value="AET4Gv20368900"/>
</dbReference>
<evidence type="ECO:0000313" key="2">
    <source>
        <dbReference type="EnsemblPlants" id="AET4Gv20368900.19"/>
    </source>
</evidence>
<dbReference type="Pfam" id="PF21530">
    <property type="entry name" value="Pif1_2B_dom"/>
    <property type="match status" value="1"/>
</dbReference>
<dbReference type="Gramene" id="AET4Gv20368900.4">
    <property type="protein sequence ID" value="AET4Gv20368900.4"/>
    <property type="gene ID" value="AET4Gv20368900"/>
</dbReference>
<reference evidence="2" key="3">
    <citation type="journal article" date="2017" name="Nature">
        <title>Genome sequence of the progenitor of the wheat D genome Aegilops tauschii.</title>
        <authorList>
            <person name="Luo M.C."/>
            <person name="Gu Y.Q."/>
            <person name="Puiu D."/>
            <person name="Wang H."/>
            <person name="Twardziok S.O."/>
            <person name="Deal K.R."/>
            <person name="Huo N."/>
            <person name="Zhu T."/>
            <person name="Wang L."/>
            <person name="Wang Y."/>
            <person name="McGuire P.E."/>
            <person name="Liu S."/>
            <person name="Long H."/>
            <person name="Ramasamy R.K."/>
            <person name="Rodriguez J.C."/>
            <person name="Van S.L."/>
            <person name="Yuan L."/>
            <person name="Wang Z."/>
            <person name="Xia Z."/>
            <person name="Xiao L."/>
            <person name="Anderson O.D."/>
            <person name="Ouyang S."/>
            <person name="Liang Y."/>
            <person name="Zimin A.V."/>
            <person name="Pertea G."/>
            <person name="Qi P."/>
            <person name="Bennetzen J.L."/>
            <person name="Dai X."/>
            <person name="Dawson M.W."/>
            <person name="Muller H.G."/>
            <person name="Kugler K."/>
            <person name="Rivarola-Duarte L."/>
            <person name="Spannagl M."/>
            <person name="Mayer K.F.X."/>
            <person name="Lu F.H."/>
            <person name="Bevan M.W."/>
            <person name="Leroy P."/>
            <person name="Li P."/>
            <person name="You F.M."/>
            <person name="Sun Q."/>
            <person name="Liu Z."/>
            <person name="Lyons E."/>
            <person name="Wicker T."/>
            <person name="Salzberg S.L."/>
            <person name="Devos K.M."/>
            <person name="Dvorak J."/>
        </authorList>
    </citation>
    <scope>NUCLEOTIDE SEQUENCE [LARGE SCALE GENOMIC DNA]</scope>
    <source>
        <strain evidence="2">cv. AL8/78</strain>
    </source>
</reference>
<reference evidence="2" key="5">
    <citation type="journal article" date="2021" name="G3 (Bethesda)">
        <title>Aegilops tauschii genome assembly Aet v5.0 features greater sequence contiguity and improved annotation.</title>
        <authorList>
            <person name="Wang L."/>
            <person name="Zhu T."/>
            <person name="Rodriguez J.C."/>
            <person name="Deal K.R."/>
            <person name="Dubcovsky J."/>
            <person name="McGuire P.E."/>
            <person name="Lux T."/>
            <person name="Spannagl M."/>
            <person name="Mayer K.F.X."/>
            <person name="Baldrich P."/>
            <person name="Meyers B.C."/>
            <person name="Huo N."/>
            <person name="Gu Y.Q."/>
            <person name="Zhou H."/>
            <person name="Devos K.M."/>
            <person name="Bennetzen J.L."/>
            <person name="Unver T."/>
            <person name="Budak H."/>
            <person name="Gulick P.J."/>
            <person name="Galiba G."/>
            <person name="Kalapos B."/>
            <person name="Nelson D.R."/>
            <person name="Li P."/>
            <person name="You F.M."/>
            <person name="Luo M.C."/>
            <person name="Dvorak J."/>
        </authorList>
    </citation>
    <scope>NUCLEOTIDE SEQUENCE [LARGE SCALE GENOMIC DNA]</scope>
    <source>
        <strain evidence="2">cv. AL8/78</strain>
    </source>
</reference>
<reference evidence="3" key="2">
    <citation type="journal article" date="2017" name="Nat. Plants">
        <title>The Aegilops tauschii genome reveals multiple impacts of transposons.</title>
        <authorList>
            <person name="Zhao G."/>
            <person name="Zou C."/>
            <person name="Li K."/>
            <person name="Wang K."/>
            <person name="Li T."/>
            <person name="Gao L."/>
            <person name="Zhang X."/>
            <person name="Wang H."/>
            <person name="Yang Z."/>
            <person name="Liu X."/>
            <person name="Jiang W."/>
            <person name="Mao L."/>
            <person name="Kong X."/>
            <person name="Jiao Y."/>
            <person name="Jia J."/>
        </authorList>
    </citation>
    <scope>NUCLEOTIDE SEQUENCE [LARGE SCALE GENOMIC DNA]</scope>
    <source>
        <strain evidence="3">cv. AL8/78</strain>
    </source>
</reference>
<sequence>MRLNSFEGSPEEKAKTTEFANWILNIGDGTTTTIDDEDWVSIPEDLILHKGDDPKASIVNNTYPELHNKYTDRTYLEERAILCPRNETVDQINTYIMSQIPREEVTYLSSDTTCKAMSMVEDEDMLYPTEFLNSLTFFGIPDHELRLKIVLPVMLMRNINQSAGLCNGTRLTITQLGKRFIEGQVITGANIGDKVYIP</sequence>
<accession>A0A453HZ78</accession>
<dbReference type="AlphaFoldDB" id="A0A453HZ78"/>
<dbReference type="EnsemblPlants" id="AET4Gv20368900.4">
    <property type="protein sequence ID" value="AET4Gv20368900.4"/>
    <property type="gene ID" value="AET4Gv20368900"/>
</dbReference>
<dbReference type="EnsemblPlants" id="AET4Gv20368900.19">
    <property type="protein sequence ID" value="AET4Gv20368900.19"/>
    <property type="gene ID" value="AET4Gv20368900"/>
</dbReference>
<evidence type="ECO:0000259" key="1">
    <source>
        <dbReference type="Pfam" id="PF21530"/>
    </source>
</evidence>
<dbReference type="PANTHER" id="PTHR10492">
    <property type="match status" value="1"/>
</dbReference>
<keyword evidence="3" id="KW-1185">Reference proteome</keyword>
<dbReference type="Gramene" id="AET4Gv20368900.1">
    <property type="protein sequence ID" value="AET4Gv20368900.1"/>
    <property type="gene ID" value="AET4Gv20368900"/>
</dbReference>
<dbReference type="EnsemblPlants" id="AET4Gv20368900.1">
    <property type="protein sequence ID" value="AET4Gv20368900.1"/>
    <property type="gene ID" value="AET4Gv20368900"/>
</dbReference>
<reference evidence="2" key="4">
    <citation type="submission" date="2019-03" db="UniProtKB">
        <authorList>
            <consortium name="EnsemblPlants"/>
        </authorList>
    </citation>
    <scope>IDENTIFICATION</scope>
</reference>
<dbReference type="InterPro" id="IPR049163">
    <property type="entry name" value="Pif1-like_2B_dom"/>
</dbReference>
<dbReference type="PANTHER" id="PTHR10492:SF101">
    <property type="entry name" value="ATP-DEPENDENT DNA HELICASE"/>
    <property type="match status" value="1"/>
</dbReference>
<reference evidence="3" key="1">
    <citation type="journal article" date="2014" name="Science">
        <title>Ancient hybridizations among the ancestral genomes of bread wheat.</title>
        <authorList>
            <consortium name="International Wheat Genome Sequencing Consortium,"/>
            <person name="Marcussen T."/>
            <person name="Sandve S.R."/>
            <person name="Heier L."/>
            <person name="Spannagl M."/>
            <person name="Pfeifer M."/>
            <person name="Jakobsen K.S."/>
            <person name="Wulff B.B."/>
            <person name="Steuernagel B."/>
            <person name="Mayer K.F."/>
            <person name="Olsen O.A."/>
        </authorList>
    </citation>
    <scope>NUCLEOTIDE SEQUENCE [LARGE SCALE GENOMIC DNA]</scope>
    <source>
        <strain evidence="3">cv. AL8/78</strain>
    </source>
</reference>
<dbReference type="Proteomes" id="UP000015105">
    <property type="component" value="Chromosome 4D"/>
</dbReference>
<name>A0A453HZ78_AEGTS</name>
<dbReference type="Gramene" id="AET4Gv20368900.11">
    <property type="protein sequence ID" value="AET4Gv20368900.11"/>
    <property type="gene ID" value="AET4Gv20368900"/>
</dbReference>
<evidence type="ECO:0000313" key="3">
    <source>
        <dbReference type="Proteomes" id="UP000015105"/>
    </source>
</evidence>
<dbReference type="Gramene" id="AET4Gv20368900.18">
    <property type="protein sequence ID" value="AET4Gv20368900.18"/>
    <property type="gene ID" value="AET4Gv20368900"/>
</dbReference>
<dbReference type="InterPro" id="IPR027417">
    <property type="entry name" value="P-loop_NTPase"/>
</dbReference>
<organism evidence="2 3">
    <name type="scientific">Aegilops tauschii subsp. strangulata</name>
    <name type="common">Goatgrass</name>
    <dbReference type="NCBI Taxonomy" id="200361"/>
    <lineage>
        <taxon>Eukaryota</taxon>
        <taxon>Viridiplantae</taxon>
        <taxon>Streptophyta</taxon>
        <taxon>Embryophyta</taxon>
        <taxon>Tracheophyta</taxon>
        <taxon>Spermatophyta</taxon>
        <taxon>Magnoliopsida</taxon>
        <taxon>Liliopsida</taxon>
        <taxon>Poales</taxon>
        <taxon>Poaceae</taxon>
        <taxon>BOP clade</taxon>
        <taxon>Pooideae</taxon>
        <taxon>Triticodae</taxon>
        <taxon>Triticeae</taxon>
        <taxon>Triticinae</taxon>
        <taxon>Aegilops</taxon>
    </lineage>
</organism>
<dbReference type="SUPFAM" id="SSF52540">
    <property type="entry name" value="P-loop containing nucleoside triphosphate hydrolases"/>
    <property type="match status" value="1"/>
</dbReference>
<protein>
    <recommendedName>
        <fullName evidence="1">DNA helicase Pif1-like 2B domain-containing protein</fullName>
    </recommendedName>
</protein>
<feature type="domain" description="DNA helicase Pif1-like 2B" evidence="1">
    <location>
        <begin position="130"/>
        <end position="176"/>
    </location>
</feature>
<dbReference type="EnsemblPlants" id="AET4Gv20368900.11">
    <property type="protein sequence ID" value="AET4Gv20368900.11"/>
    <property type="gene ID" value="AET4Gv20368900"/>
</dbReference>